<evidence type="ECO:0000256" key="2">
    <source>
        <dbReference type="ARBA" id="ARBA00004613"/>
    </source>
</evidence>
<dbReference type="SUPFAM" id="SSF50353">
    <property type="entry name" value="Cytokine"/>
    <property type="match status" value="1"/>
</dbReference>
<evidence type="ECO:0000256" key="3">
    <source>
        <dbReference type="ARBA" id="ARBA00010448"/>
    </source>
</evidence>
<comment type="similarity">
    <text evidence="3 11">Belongs to the IL-1 family.</text>
</comment>
<dbReference type="AlphaFoldDB" id="A0A8J6AGM0"/>
<dbReference type="PRINTS" id="PR01933">
    <property type="entry name" value="INTRLEUKIN18"/>
</dbReference>
<dbReference type="CDD" id="cd23298">
    <property type="entry name" value="beta-trefoil_IL18"/>
    <property type="match status" value="1"/>
</dbReference>
<comment type="subunit">
    <text evidence="9">Forms a ternary complex with ligand-binding receptor subunit IL18R1 and signaling receptor subunit IL18RAP at the plasma membrane. Mature IL18 first binds to IL18R1 forming a low affinity binary complex, which then interacts with IL18RAP to form a high affinity ternary complex that signals inside the cell. Interacts with cargo receptor TMED10; the interaction mediates the translocation from the cytoplasm into the ERGIC (endoplasmic reticulum-Golgi intermediate compartment) and thereby secretion.</text>
</comment>
<dbReference type="InterPro" id="IPR008996">
    <property type="entry name" value="IL1/FGF"/>
</dbReference>
<keyword evidence="13" id="KW-1185">Reference proteome</keyword>
<evidence type="ECO:0000313" key="13">
    <source>
        <dbReference type="Proteomes" id="UP000700334"/>
    </source>
</evidence>
<gene>
    <name evidence="12" type="ORF">J0S82_005871</name>
</gene>
<evidence type="ECO:0000256" key="7">
    <source>
        <dbReference type="ARBA" id="ARBA00022525"/>
    </source>
</evidence>
<protein>
    <recommendedName>
        <fullName evidence="4 11">Interleukin-18</fullName>
        <shortName evidence="11">IL-18</shortName>
    </recommendedName>
</protein>
<dbReference type="GO" id="GO:0005125">
    <property type="term" value="F:cytokine activity"/>
    <property type="evidence" value="ECO:0007669"/>
    <property type="project" value="UniProtKB-KW"/>
</dbReference>
<keyword evidence="6 11" id="KW-0202">Cytokine</keyword>
<dbReference type="Proteomes" id="UP000700334">
    <property type="component" value="Unassembled WGS sequence"/>
</dbReference>
<dbReference type="GO" id="GO:0001819">
    <property type="term" value="P:positive regulation of cytokine production"/>
    <property type="evidence" value="ECO:0007669"/>
    <property type="project" value="UniProtKB-ARBA"/>
</dbReference>
<dbReference type="Pfam" id="PF00340">
    <property type="entry name" value="IL1"/>
    <property type="match status" value="1"/>
</dbReference>
<dbReference type="GO" id="GO:0005829">
    <property type="term" value="C:cytosol"/>
    <property type="evidence" value="ECO:0007669"/>
    <property type="project" value="UniProtKB-SubCell"/>
</dbReference>
<dbReference type="PIRSF" id="PIRSF015162">
    <property type="entry name" value="Interleukin_18"/>
    <property type="match status" value="1"/>
</dbReference>
<evidence type="ECO:0000256" key="1">
    <source>
        <dbReference type="ARBA" id="ARBA00004514"/>
    </source>
</evidence>
<dbReference type="Gene3D" id="2.80.10.50">
    <property type="match status" value="1"/>
</dbReference>
<comment type="caution">
    <text evidence="12">The sequence shown here is derived from an EMBL/GenBank/DDBJ whole genome shotgun (WGS) entry which is preliminary data.</text>
</comment>
<dbReference type="OrthoDB" id="8535973at2759"/>
<dbReference type="PANTHER" id="PTHR10078">
    <property type="entry name" value="INTERLEUKIN-1 FAMILY MEMBER"/>
    <property type="match status" value="1"/>
</dbReference>
<comment type="subcellular location">
    <subcellularLocation>
        <location evidence="1">Cytoplasm</location>
        <location evidence="1">Cytosol</location>
    </subcellularLocation>
    <subcellularLocation>
        <location evidence="2 11">Secreted</location>
    </subcellularLocation>
</comment>
<name>A0A8J6AGM0_GALPY</name>
<accession>A0A8J6AGM0</accession>
<keyword evidence="8" id="KW-0395">Inflammatory response</keyword>
<keyword evidence="7 11" id="KW-0964">Secreted</keyword>
<organism evidence="12 13">
    <name type="scientific">Galemys pyrenaicus</name>
    <name type="common">Iberian desman</name>
    <name type="synonym">Pyrenean desman</name>
    <dbReference type="NCBI Taxonomy" id="202257"/>
    <lineage>
        <taxon>Eukaryota</taxon>
        <taxon>Metazoa</taxon>
        <taxon>Chordata</taxon>
        <taxon>Craniata</taxon>
        <taxon>Vertebrata</taxon>
        <taxon>Euteleostomi</taxon>
        <taxon>Mammalia</taxon>
        <taxon>Eutheria</taxon>
        <taxon>Laurasiatheria</taxon>
        <taxon>Eulipotyphla</taxon>
        <taxon>Talpidae</taxon>
        <taxon>Galemys</taxon>
    </lineage>
</organism>
<evidence type="ECO:0000256" key="9">
    <source>
        <dbReference type="ARBA" id="ARBA00023612"/>
    </source>
</evidence>
<dbReference type="GO" id="GO:0005615">
    <property type="term" value="C:extracellular space"/>
    <property type="evidence" value="ECO:0007669"/>
    <property type="project" value="UniProtKB-UniRule"/>
</dbReference>
<dbReference type="GO" id="GO:0019221">
    <property type="term" value="P:cytokine-mediated signaling pathway"/>
    <property type="evidence" value="ECO:0007669"/>
    <property type="project" value="TreeGrafter"/>
</dbReference>
<keyword evidence="5" id="KW-0963">Cytoplasm</keyword>
<dbReference type="InterPro" id="IPR015529">
    <property type="entry name" value="IL-18"/>
</dbReference>
<dbReference type="GO" id="GO:0006955">
    <property type="term" value="P:immune response"/>
    <property type="evidence" value="ECO:0007669"/>
    <property type="project" value="InterPro"/>
</dbReference>
<dbReference type="GO" id="GO:0071222">
    <property type="term" value="P:cellular response to lipopolysaccharide"/>
    <property type="evidence" value="ECO:0007669"/>
    <property type="project" value="TreeGrafter"/>
</dbReference>
<dbReference type="InterPro" id="IPR000975">
    <property type="entry name" value="IL-1_fam"/>
</dbReference>
<proteinExistence type="inferred from homology"/>
<evidence type="ECO:0000256" key="8">
    <source>
        <dbReference type="ARBA" id="ARBA00023198"/>
    </source>
</evidence>
<comment type="function">
    <text evidence="10 11">Pro-inflammatory cytokine primarily involved in epithelial barrier repair, polarized T-helper 1 (Th1) cell and natural killer (NK) cell immune responses. Upon binding to IL18R1 and IL18RAP, forms a signaling ternary complex which activates NF-kappa-B, triggering synthesis of inflammatory mediators. Synergizes with IL12/interleukin-12 to induce IFNG synthesis from T-helper 1 (Th1) cells and natural killer (NK) cells. Involved in transduction of inflammation downstream of pyroptosis: its mature form is specifically released in the extracellular milieu by passing through the gasdermin-D (GSDMD) pore.</text>
</comment>
<dbReference type="GO" id="GO:0006954">
    <property type="term" value="P:inflammatory response"/>
    <property type="evidence" value="ECO:0007669"/>
    <property type="project" value="UniProtKB-UniRule"/>
</dbReference>
<evidence type="ECO:0000256" key="4">
    <source>
        <dbReference type="ARBA" id="ARBA00016740"/>
    </source>
</evidence>
<dbReference type="PANTHER" id="PTHR10078:SF35">
    <property type="entry name" value="INTERLEUKIN-18"/>
    <property type="match status" value="1"/>
</dbReference>
<evidence type="ECO:0000256" key="11">
    <source>
        <dbReference type="PIRNR" id="PIRNR015162"/>
    </source>
</evidence>
<reference evidence="12" key="1">
    <citation type="journal article" date="2021" name="Evol. Appl.">
        <title>The genome of the Pyrenean desman and the effects of bottlenecks and inbreeding on the genomic landscape of an endangered species.</title>
        <authorList>
            <person name="Escoda L."/>
            <person name="Castresana J."/>
        </authorList>
    </citation>
    <scope>NUCLEOTIDE SEQUENCE</scope>
    <source>
        <strain evidence="12">IBE-C5619</strain>
    </source>
</reference>
<sequence>MSHNPKRALQDGENLESDYFSQPECSGVSVIRNLNNQVLFFDSGSQAVFEDMTDYEVEENKDQTTFIMYVYKDSLTRHTATTISVKYKTIFTLSCENKTATFKEMYPPQDIPKEQSDIIFFQRDVPGHHDKVQFESSLYKGYFLACQKENDLFKLILKEGNTCVDKSVMFSVQDKE</sequence>
<dbReference type="EMBL" id="JAGFMF010011614">
    <property type="protein sequence ID" value="KAG8519046.1"/>
    <property type="molecule type" value="Genomic_DNA"/>
</dbReference>
<evidence type="ECO:0000256" key="10">
    <source>
        <dbReference type="ARBA" id="ARBA00033736"/>
    </source>
</evidence>
<evidence type="ECO:0000256" key="6">
    <source>
        <dbReference type="ARBA" id="ARBA00022514"/>
    </source>
</evidence>
<evidence type="ECO:0000256" key="5">
    <source>
        <dbReference type="ARBA" id="ARBA00022490"/>
    </source>
</evidence>
<evidence type="ECO:0000313" key="12">
    <source>
        <dbReference type="EMBL" id="KAG8519046.1"/>
    </source>
</evidence>